<gene>
    <name evidence="3" type="ORF">A2569_00325</name>
</gene>
<feature type="transmembrane region" description="Helical" evidence="2">
    <location>
        <begin position="12"/>
        <end position="32"/>
    </location>
</feature>
<dbReference type="EMBL" id="MHTL01000010">
    <property type="protein sequence ID" value="OHA60713.1"/>
    <property type="molecule type" value="Genomic_DNA"/>
</dbReference>
<keyword evidence="2" id="KW-0812">Transmembrane</keyword>
<name>A0A1G2QJY3_9BACT</name>
<protein>
    <recommendedName>
        <fullName evidence="5">Ada DNA repair metal-binding domain-containing protein</fullName>
    </recommendedName>
</protein>
<dbReference type="Proteomes" id="UP000177090">
    <property type="component" value="Unassembled WGS sequence"/>
</dbReference>
<proteinExistence type="predicted"/>
<feature type="region of interest" description="Disordered" evidence="1">
    <location>
        <begin position="45"/>
        <end position="71"/>
    </location>
</feature>
<evidence type="ECO:0000256" key="1">
    <source>
        <dbReference type="SAM" id="MobiDB-lite"/>
    </source>
</evidence>
<sequence>MVTKEGSIGKIFIDRAFAPLLIILVGVSAYGLGRLNNIRSNAEPVTINTPSEVGPATAGPTSTSTKEGKVVASKNGSKYHLSTCPGAGQIKEENKIWFESAAAAVAAGYTSAANCPGLK</sequence>
<keyword evidence="2" id="KW-1133">Transmembrane helix</keyword>
<dbReference type="AlphaFoldDB" id="A0A1G2QJY3"/>
<dbReference type="InterPro" id="IPR035451">
    <property type="entry name" value="Ada-like_dom_sf"/>
</dbReference>
<reference evidence="3 4" key="1">
    <citation type="journal article" date="2016" name="Nat. Commun.">
        <title>Thousands of microbial genomes shed light on interconnected biogeochemical processes in an aquifer system.</title>
        <authorList>
            <person name="Anantharaman K."/>
            <person name="Brown C.T."/>
            <person name="Hug L.A."/>
            <person name="Sharon I."/>
            <person name="Castelle C.J."/>
            <person name="Probst A.J."/>
            <person name="Thomas B.C."/>
            <person name="Singh A."/>
            <person name="Wilkins M.J."/>
            <person name="Karaoz U."/>
            <person name="Brodie E.L."/>
            <person name="Williams K.H."/>
            <person name="Hubbard S.S."/>
            <person name="Banfield J.F."/>
        </authorList>
    </citation>
    <scope>NUCLEOTIDE SEQUENCE [LARGE SCALE GENOMIC DNA]</scope>
</reference>
<keyword evidence="2" id="KW-0472">Membrane</keyword>
<dbReference type="STRING" id="1802440.A2569_00325"/>
<evidence type="ECO:0008006" key="5">
    <source>
        <dbReference type="Google" id="ProtNLM"/>
    </source>
</evidence>
<evidence type="ECO:0000313" key="3">
    <source>
        <dbReference type="EMBL" id="OHA60713.1"/>
    </source>
</evidence>
<comment type="caution">
    <text evidence="3">The sequence shown here is derived from an EMBL/GenBank/DDBJ whole genome shotgun (WGS) entry which is preliminary data.</text>
</comment>
<evidence type="ECO:0000313" key="4">
    <source>
        <dbReference type="Proteomes" id="UP000177090"/>
    </source>
</evidence>
<evidence type="ECO:0000256" key="2">
    <source>
        <dbReference type="SAM" id="Phobius"/>
    </source>
</evidence>
<organism evidence="3 4">
    <name type="scientific">Candidatus Vogelbacteria bacterium RIFOXYD1_FULL_51_18</name>
    <dbReference type="NCBI Taxonomy" id="1802440"/>
    <lineage>
        <taxon>Bacteria</taxon>
        <taxon>Candidatus Vogeliibacteriota</taxon>
    </lineage>
</organism>
<dbReference type="Gene3D" id="3.40.10.10">
    <property type="entry name" value="DNA Methylphosphotriester Repair Domain"/>
    <property type="match status" value="1"/>
</dbReference>
<dbReference type="SUPFAM" id="SSF57884">
    <property type="entry name" value="Ada DNA repair protein, N-terminal domain (N-Ada 10)"/>
    <property type="match status" value="1"/>
</dbReference>
<accession>A0A1G2QJY3</accession>